<feature type="non-terminal residue" evidence="3">
    <location>
        <position position="349"/>
    </location>
</feature>
<dbReference type="STRING" id="1229665.N1RZQ7"/>
<dbReference type="AlphaFoldDB" id="N1RZQ7"/>
<name>N1RZQ7_FUSC4</name>
<dbReference type="PANTHER" id="PTHR38111">
    <property type="entry name" value="ZN(2)-C6 FUNGAL-TYPE DOMAIN-CONTAINING PROTEIN-RELATED"/>
    <property type="match status" value="1"/>
</dbReference>
<dbReference type="HOGENOM" id="CLU_806627_0_0_1"/>
<keyword evidence="1" id="KW-0539">Nucleus</keyword>
<dbReference type="EMBL" id="KB726570">
    <property type="protein sequence ID" value="EMT67730.1"/>
    <property type="molecule type" value="Genomic_DNA"/>
</dbReference>
<reference evidence="4" key="2">
    <citation type="journal article" date="2014" name="PLoS ONE">
        <title>Genome and Transcriptome Analysis of the Fungal Pathogen Fusarium oxysporum f. sp. cubense Causing Banana Vascular Wilt Disease.</title>
        <authorList>
            <person name="Guo L."/>
            <person name="Han L."/>
            <person name="Yang L."/>
            <person name="Zeng H."/>
            <person name="Fan D."/>
            <person name="Zhu Y."/>
            <person name="Feng Y."/>
            <person name="Wang G."/>
            <person name="Peng C."/>
            <person name="Jiang X."/>
            <person name="Zhou D."/>
            <person name="Ni P."/>
            <person name="Liang C."/>
            <person name="Liu L."/>
            <person name="Wang J."/>
            <person name="Mao C."/>
            <person name="Fang X."/>
            <person name="Peng M."/>
            <person name="Huang J."/>
        </authorList>
    </citation>
    <scope>NUCLEOTIDE SEQUENCE [LARGE SCALE GENOMIC DNA]</scope>
    <source>
        <strain evidence="4">race 4</strain>
    </source>
</reference>
<accession>N1RZQ7</accession>
<dbReference type="PANTHER" id="PTHR38111:SF11">
    <property type="entry name" value="TRANSCRIPTION FACTOR DOMAIN-CONTAINING PROTEIN-RELATED"/>
    <property type="match status" value="1"/>
</dbReference>
<gene>
    <name evidence="3" type="ORF">FOC4_h10016614</name>
</gene>
<sequence length="349" mass="38549">MVGVAGRSKACHTCRQRRIRCGAEKPSCSNCLKSGRPCAGYHKAQVFIPSRYAKITNTGGITLDAPLSLSQCKSNKHHSYGHPSDFQQAFQGLGQGHASQLAKSAWMEGPWISKSKTMHDLLVDIFLQVPGLLSEVRAATSLQPRQSSLTTGLKTLSALLALNSQLNEWFESYQYTCPTLYWPQLSAASSSTDSEELGRLYPVSFHFPSYHVAETMILYWTVQILIHASICSLSSTLPSSETKDITTFEGDNRSAKDNDDMSLADIQHIVETSDFMLWPETSARYICQSVEYLFQQEFRGIGAGIVLSPLLVVKACLCRSARDFSREIAWIDETIGRIQYNGAGLAACV</sequence>
<dbReference type="InterPro" id="IPR001138">
    <property type="entry name" value="Zn2Cys6_DnaBD"/>
</dbReference>
<keyword evidence="4" id="KW-1185">Reference proteome</keyword>
<dbReference type="OrthoDB" id="5126878at2759"/>
<evidence type="ECO:0000259" key="2">
    <source>
        <dbReference type="PROSITE" id="PS50048"/>
    </source>
</evidence>
<reference evidence="4" key="1">
    <citation type="submission" date="2012-09" db="EMBL/GenBank/DDBJ databases">
        <title>Genome sequencing and comparative transcriptomics of race 1 and race 4 of banana pathogen: Fusarium oxysporum f. sp. cubense.</title>
        <authorList>
            <person name="Fang X."/>
            <person name="Huang J."/>
        </authorList>
    </citation>
    <scope>NUCLEOTIDE SEQUENCE [LARGE SCALE GENOMIC DNA]</scope>
    <source>
        <strain evidence="4">race 4</strain>
    </source>
</reference>
<dbReference type="InterPro" id="IPR036864">
    <property type="entry name" value="Zn2-C6_fun-type_DNA-bd_sf"/>
</dbReference>
<proteinExistence type="predicted"/>
<feature type="domain" description="Zn(2)-C6 fungal-type" evidence="2">
    <location>
        <begin position="10"/>
        <end position="38"/>
    </location>
</feature>
<evidence type="ECO:0000256" key="1">
    <source>
        <dbReference type="ARBA" id="ARBA00023242"/>
    </source>
</evidence>
<dbReference type="Proteomes" id="UP000016929">
    <property type="component" value="Unassembled WGS sequence"/>
</dbReference>
<dbReference type="Pfam" id="PF00172">
    <property type="entry name" value="Zn_clus"/>
    <property type="match status" value="1"/>
</dbReference>
<organism evidence="3 4">
    <name type="scientific">Fusarium oxysporum f. sp. cubense (strain race 4)</name>
    <name type="common">Panama disease fungus</name>
    <dbReference type="NCBI Taxonomy" id="2502994"/>
    <lineage>
        <taxon>Eukaryota</taxon>
        <taxon>Fungi</taxon>
        <taxon>Dikarya</taxon>
        <taxon>Ascomycota</taxon>
        <taxon>Pezizomycotina</taxon>
        <taxon>Sordariomycetes</taxon>
        <taxon>Hypocreomycetidae</taxon>
        <taxon>Hypocreales</taxon>
        <taxon>Nectriaceae</taxon>
        <taxon>Fusarium</taxon>
        <taxon>Fusarium oxysporum species complex</taxon>
    </lineage>
</organism>
<dbReference type="CDD" id="cd00067">
    <property type="entry name" value="GAL4"/>
    <property type="match status" value="1"/>
</dbReference>
<dbReference type="GO" id="GO:0008270">
    <property type="term" value="F:zinc ion binding"/>
    <property type="evidence" value="ECO:0007669"/>
    <property type="project" value="InterPro"/>
</dbReference>
<dbReference type="PROSITE" id="PS50048">
    <property type="entry name" value="ZN2_CY6_FUNGAL_2"/>
    <property type="match status" value="1"/>
</dbReference>
<dbReference type="PROSITE" id="PS00463">
    <property type="entry name" value="ZN2_CY6_FUNGAL_1"/>
    <property type="match status" value="1"/>
</dbReference>
<dbReference type="SMART" id="SM00066">
    <property type="entry name" value="GAL4"/>
    <property type="match status" value="1"/>
</dbReference>
<evidence type="ECO:0000313" key="4">
    <source>
        <dbReference type="Proteomes" id="UP000016929"/>
    </source>
</evidence>
<protein>
    <recommendedName>
        <fullName evidence="2">Zn(2)-C6 fungal-type domain-containing protein</fullName>
    </recommendedName>
</protein>
<dbReference type="InterPro" id="IPR053178">
    <property type="entry name" value="Osmoadaptation_assoc"/>
</dbReference>
<evidence type="ECO:0000313" key="3">
    <source>
        <dbReference type="EMBL" id="EMT67730.1"/>
    </source>
</evidence>
<dbReference type="Gene3D" id="4.10.240.10">
    <property type="entry name" value="Zn(2)-C6 fungal-type DNA-binding domain"/>
    <property type="match status" value="1"/>
</dbReference>
<dbReference type="SUPFAM" id="SSF57701">
    <property type="entry name" value="Zn2/Cys6 DNA-binding domain"/>
    <property type="match status" value="1"/>
</dbReference>
<dbReference type="GO" id="GO:0000981">
    <property type="term" value="F:DNA-binding transcription factor activity, RNA polymerase II-specific"/>
    <property type="evidence" value="ECO:0007669"/>
    <property type="project" value="InterPro"/>
</dbReference>